<keyword evidence="1" id="KW-0812">Transmembrane</keyword>
<name>A0A0B0PZ12_GOSAR</name>
<gene>
    <name evidence="2" type="ORF">F383_12727</name>
</gene>
<keyword evidence="1" id="KW-0472">Membrane</keyword>
<reference evidence="3" key="1">
    <citation type="submission" date="2014-09" db="EMBL/GenBank/DDBJ databases">
        <authorList>
            <person name="Mudge J."/>
            <person name="Ramaraj T."/>
            <person name="Lindquist I.E."/>
            <person name="Bharti A.K."/>
            <person name="Sundararajan A."/>
            <person name="Cameron C.T."/>
            <person name="Woodward J.E."/>
            <person name="May G.D."/>
            <person name="Brubaker C."/>
            <person name="Broadhvest J."/>
            <person name="Wilkins T.A."/>
        </authorList>
    </citation>
    <scope>NUCLEOTIDE SEQUENCE</scope>
    <source>
        <strain evidence="3">cv. AKA8401</strain>
    </source>
</reference>
<keyword evidence="3" id="KW-1185">Reference proteome</keyword>
<dbReference type="AlphaFoldDB" id="A0A0B0PZ12"/>
<keyword evidence="1" id="KW-1133">Transmembrane helix</keyword>
<organism evidence="2 3">
    <name type="scientific">Gossypium arboreum</name>
    <name type="common">Tree cotton</name>
    <name type="synonym">Gossypium nanking</name>
    <dbReference type="NCBI Taxonomy" id="29729"/>
    <lineage>
        <taxon>Eukaryota</taxon>
        <taxon>Viridiplantae</taxon>
        <taxon>Streptophyta</taxon>
        <taxon>Embryophyta</taxon>
        <taxon>Tracheophyta</taxon>
        <taxon>Spermatophyta</taxon>
        <taxon>Magnoliopsida</taxon>
        <taxon>eudicotyledons</taxon>
        <taxon>Gunneridae</taxon>
        <taxon>Pentapetalae</taxon>
        <taxon>rosids</taxon>
        <taxon>malvids</taxon>
        <taxon>Malvales</taxon>
        <taxon>Malvaceae</taxon>
        <taxon>Malvoideae</taxon>
        <taxon>Gossypium</taxon>
    </lineage>
</organism>
<dbReference type="Proteomes" id="UP000032142">
    <property type="component" value="Unassembled WGS sequence"/>
</dbReference>
<accession>A0A0B0PZ12</accession>
<evidence type="ECO:0000313" key="3">
    <source>
        <dbReference type="Proteomes" id="UP000032142"/>
    </source>
</evidence>
<dbReference type="EMBL" id="KN454524">
    <property type="protein sequence ID" value="KHG30132.1"/>
    <property type="molecule type" value="Genomic_DNA"/>
</dbReference>
<protein>
    <submittedName>
        <fullName evidence="2">Uncharacterized protein</fullName>
    </submittedName>
</protein>
<feature type="transmembrane region" description="Helical" evidence="1">
    <location>
        <begin position="12"/>
        <end position="33"/>
    </location>
</feature>
<evidence type="ECO:0000313" key="2">
    <source>
        <dbReference type="EMBL" id="KHG30132.1"/>
    </source>
</evidence>
<sequence>MSMMISREILVVYLFICNLLSFYAYSLFLLIFLRCRLISLRIIRIQKYQSHYPS</sequence>
<evidence type="ECO:0000256" key="1">
    <source>
        <dbReference type="SAM" id="Phobius"/>
    </source>
</evidence>
<proteinExistence type="predicted"/>